<accession>A0A1G7TC50</accession>
<dbReference type="PANTHER" id="PTHR30543:SF21">
    <property type="entry name" value="NAD(P)H-DEPENDENT FMN REDUCTASE LOT6"/>
    <property type="match status" value="1"/>
</dbReference>
<dbReference type="GO" id="GO:0010181">
    <property type="term" value="F:FMN binding"/>
    <property type="evidence" value="ECO:0007669"/>
    <property type="project" value="TreeGrafter"/>
</dbReference>
<dbReference type="EMBL" id="FNCG01000003">
    <property type="protein sequence ID" value="SDG32878.1"/>
    <property type="molecule type" value="Genomic_DNA"/>
</dbReference>
<dbReference type="Gene3D" id="3.40.50.360">
    <property type="match status" value="1"/>
</dbReference>
<dbReference type="InterPro" id="IPR050712">
    <property type="entry name" value="NAD(P)H-dep_reductase"/>
</dbReference>
<dbReference type="STRING" id="551996.SAMN05192573_103107"/>
<sequence length="176" mass="18963">MNYKGNILAISGSLRTGSSNHNILKFLGELVPADINYTIYERLAEIPPFDPGLDHEHPPESVSELRSLMKDASGIIICTPEYAFGVPGQLKNMLDWTVSKGSLVDKPVALVTASSVGSHAHAALLLTLGALSAKVTEGATLLVPFIRSKIDVHGDITDEQTAKALRDVMKVFLKEI</sequence>
<dbReference type="GO" id="GO:0005829">
    <property type="term" value="C:cytosol"/>
    <property type="evidence" value="ECO:0007669"/>
    <property type="project" value="TreeGrafter"/>
</dbReference>
<name>A0A1G7TC50_9SPHI</name>
<gene>
    <name evidence="2" type="ORF">SAMN05192573_103107</name>
</gene>
<evidence type="ECO:0000313" key="2">
    <source>
        <dbReference type="EMBL" id="SDG32878.1"/>
    </source>
</evidence>
<proteinExistence type="predicted"/>
<dbReference type="InterPro" id="IPR029039">
    <property type="entry name" value="Flavoprotein-like_sf"/>
</dbReference>
<evidence type="ECO:0000313" key="3">
    <source>
        <dbReference type="Proteomes" id="UP000199705"/>
    </source>
</evidence>
<dbReference type="SUPFAM" id="SSF52218">
    <property type="entry name" value="Flavoproteins"/>
    <property type="match status" value="1"/>
</dbReference>
<evidence type="ECO:0000259" key="1">
    <source>
        <dbReference type="Pfam" id="PF03358"/>
    </source>
</evidence>
<reference evidence="3" key="1">
    <citation type="submission" date="2016-10" db="EMBL/GenBank/DDBJ databases">
        <authorList>
            <person name="Varghese N."/>
            <person name="Submissions S."/>
        </authorList>
    </citation>
    <scope>NUCLEOTIDE SEQUENCE [LARGE SCALE GENOMIC DNA]</scope>
    <source>
        <strain evidence="3">Gh-67</strain>
    </source>
</reference>
<protein>
    <submittedName>
        <fullName evidence="2">NAD(P)H-dependent FMN reductase</fullName>
    </submittedName>
</protein>
<feature type="domain" description="NADPH-dependent FMN reductase-like" evidence="1">
    <location>
        <begin position="6"/>
        <end position="143"/>
    </location>
</feature>
<dbReference type="RefSeq" id="WP_091163807.1">
    <property type="nucleotide sequence ID" value="NZ_FNCG01000003.1"/>
</dbReference>
<dbReference type="PANTHER" id="PTHR30543">
    <property type="entry name" value="CHROMATE REDUCTASE"/>
    <property type="match status" value="1"/>
</dbReference>
<keyword evidence="3" id="KW-1185">Reference proteome</keyword>
<dbReference type="Proteomes" id="UP000199705">
    <property type="component" value="Unassembled WGS sequence"/>
</dbReference>
<organism evidence="2 3">
    <name type="scientific">Mucilaginibacter gossypii</name>
    <dbReference type="NCBI Taxonomy" id="551996"/>
    <lineage>
        <taxon>Bacteria</taxon>
        <taxon>Pseudomonadati</taxon>
        <taxon>Bacteroidota</taxon>
        <taxon>Sphingobacteriia</taxon>
        <taxon>Sphingobacteriales</taxon>
        <taxon>Sphingobacteriaceae</taxon>
        <taxon>Mucilaginibacter</taxon>
    </lineage>
</organism>
<dbReference type="Pfam" id="PF03358">
    <property type="entry name" value="FMN_red"/>
    <property type="match status" value="1"/>
</dbReference>
<dbReference type="InterPro" id="IPR005025">
    <property type="entry name" value="FMN_Rdtase-like_dom"/>
</dbReference>
<dbReference type="AlphaFoldDB" id="A0A1G7TC50"/>
<dbReference type="GO" id="GO:0016491">
    <property type="term" value="F:oxidoreductase activity"/>
    <property type="evidence" value="ECO:0007669"/>
    <property type="project" value="InterPro"/>
</dbReference>